<name>A0ABP6ZGT2_9ACTN</name>
<organism evidence="3 4">
    <name type="scientific">Kineosporia mesophila</name>
    <dbReference type="NCBI Taxonomy" id="566012"/>
    <lineage>
        <taxon>Bacteria</taxon>
        <taxon>Bacillati</taxon>
        <taxon>Actinomycetota</taxon>
        <taxon>Actinomycetes</taxon>
        <taxon>Kineosporiales</taxon>
        <taxon>Kineosporiaceae</taxon>
        <taxon>Kineosporia</taxon>
    </lineage>
</organism>
<keyword evidence="2" id="KW-1133">Transmembrane helix</keyword>
<feature type="region of interest" description="Disordered" evidence="1">
    <location>
        <begin position="1"/>
        <end position="40"/>
    </location>
</feature>
<accession>A0ABP6ZGT2</accession>
<evidence type="ECO:0000313" key="3">
    <source>
        <dbReference type="EMBL" id="GAA3607191.1"/>
    </source>
</evidence>
<proteinExistence type="predicted"/>
<keyword evidence="4" id="KW-1185">Reference proteome</keyword>
<reference evidence="4" key="1">
    <citation type="journal article" date="2019" name="Int. J. Syst. Evol. Microbiol.">
        <title>The Global Catalogue of Microorganisms (GCM) 10K type strain sequencing project: providing services to taxonomists for standard genome sequencing and annotation.</title>
        <authorList>
            <consortium name="The Broad Institute Genomics Platform"/>
            <consortium name="The Broad Institute Genome Sequencing Center for Infectious Disease"/>
            <person name="Wu L."/>
            <person name="Ma J."/>
        </authorList>
    </citation>
    <scope>NUCLEOTIDE SEQUENCE [LARGE SCALE GENOMIC DNA]</scope>
    <source>
        <strain evidence="4">JCM 16902</strain>
    </source>
</reference>
<evidence type="ECO:0000313" key="4">
    <source>
        <dbReference type="Proteomes" id="UP001501074"/>
    </source>
</evidence>
<evidence type="ECO:0000256" key="2">
    <source>
        <dbReference type="SAM" id="Phobius"/>
    </source>
</evidence>
<protein>
    <submittedName>
        <fullName evidence="3">Uncharacterized protein</fullName>
    </submittedName>
</protein>
<evidence type="ECO:0000256" key="1">
    <source>
        <dbReference type="SAM" id="MobiDB-lite"/>
    </source>
</evidence>
<feature type="transmembrane region" description="Helical" evidence="2">
    <location>
        <begin position="111"/>
        <end position="133"/>
    </location>
</feature>
<gene>
    <name evidence="3" type="ORF">GCM10022223_23950</name>
</gene>
<feature type="compositionally biased region" description="Pro residues" evidence="1">
    <location>
        <begin position="1"/>
        <end position="16"/>
    </location>
</feature>
<feature type="transmembrane region" description="Helical" evidence="2">
    <location>
        <begin position="82"/>
        <end position="105"/>
    </location>
</feature>
<keyword evidence="2" id="KW-0472">Membrane</keyword>
<dbReference type="Proteomes" id="UP001501074">
    <property type="component" value="Unassembled WGS sequence"/>
</dbReference>
<feature type="transmembrane region" description="Helical" evidence="2">
    <location>
        <begin position="145"/>
        <end position="166"/>
    </location>
</feature>
<sequence length="258" mass="28133">MRYNPPPNWPAPPTDWTPPAGWRPDPTWPPPPEDWQLWLPDNPEASWLESLSDGEPPRPARAESEEFRAMGMREEIRSGRRAALIAFGLAFAAALIGAVTLVVALTSKDGGIVWIGGIIFGTLWMIRSIHAFFTAGGRPVSNGVWAAGMCGLFLAFLVGFWFYMMLVTPVVDAALNPAGPDPSATPGVDPATAIGQCWNMDASQYLLSGAVVEADCAFNHDFVGSSLVEAKDQCPEDFGVLKTNDERFLCLKPDRWDK</sequence>
<comment type="caution">
    <text evidence="3">The sequence shown here is derived from an EMBL/GenBank/DDBJ whole genome shotgun (WGS) entry which is preliminary data.</text>
</comment>
<dbReference type="RefSeq" id="WP_231488301.1">
    <property type="nucleotide sequence ID" value="NZ_BAAAZO010000003.1"/>
</dbReference>
<dbReference type="EMBL" id="BAAAZO010000003">
    <property type="protein sequence ID" value="GAA3607191.1"/>
    <property type="molecule type" value="Genomic_DNA"/>
</dbReference>
<keyword evidence="2" id="KW-0812">Transmembrane</keyword>